<organism evidence="2 3">
    <name type="scientific">Povalibacter uvarum</name>
    <dbReference type="NCBI Taxonomy" id="732238"/>
    <lineage>
        <taxon>Bacteria</taxon>
        <taxon>Pseudomonadati</taxon>
        <taxon>Pseudomonadota</taxon>
        <taxon>Gammaproteobacteria</taxon>
        <taxon>Steroidobacterales</taxon>
        <taxon>Steroidobacteraceae</taxon>
        <taxon>Povalibacter</taxon>
    </lineage>
</organism>
<reference evidence="2 3" key="1">
    <citation type="submission" date="2020-08" db="EMBL/GenBank/DDBJ databases">
        <title>Genomic Encyclopedia of Type Strains, Phase IV (KMG-IV): sequencing the most valuable type-strain genomes for metagenomic binning, comparative biology and taxonomic classification.</title>
        <authorList>
            <person name="Goeker M."/>
        </authorList>
    </citation>
    <scope>NUCLEOTIDE SEQUENCE [LARGE SCALE GENOMIC DNA]</scope>
    <source>
        <strain evidence="2 3">DSM 26723</strain>
    </source>
</reference>
<evidence type="ECO:0000256" key="1">
    <source>
        <dbReference type="SAM" id="Phobius"/>
    </source>
</evidence>
<feature type="transmembrane region" description="Helical" evidence="1">
    <location>
        <begin position="26"/>
        <end position="49"/>
    </location>
</feature>
<accession>A0A841HRF8</accession>
<name>A0A841HRF8_9GAMM</name>
<keyword evidence="1" id="KW-1133">Transmembrane helix</keyword>
<dbReference type="AlphaFoldDB" id="A0A841HRF8"/>
<keyword evidence="3" id="KW-1185">Reference proteome</keyword>
<evidence type="ECO:0000313" key="2">
    <source>
        <dbReference type="EMBL" id="MBB6094475.1"/>
    </source>
</evidence>
<dbReference type="Proteomes" id="UP000588068">
    <property type="component" value="Unassembled WGS sequence"/>
</dbReference>
<protein>
    <submittedName>
        <fullName evidence="2">Uncharacterized protein YjeT (DUF2065 family)</fullName>
    </submittedName>
</protein>
<keyword evidence="1" id="KW-0472">Membrane</keyword>
<feature type="transmembrane region" description="Helical" evidence="1">
    <location>
        <begin position="98"/>
        <end position="121"/>
    </location>
</feature>
<dbReference type="EMBL" id="JACHHZ010000004">
    <property type="protein sequence ID" value="MBB6094475.1"/>
    <property type="molecule type" value="Genomic_DNA"/>
</dbReference>
<keyword evidence="1" id="KW-0812">Transmembrane</keyword>
<comment type="caution">
    <text evidence="2">The sequence shown here is derived from an EMBL/GenBank/DDBJ whole genome shotgun (WGS) entry which is preliminary data.</text>
</comment>
<gene>
    <name evidence="2" type="ORF">HNQ60_003362</name>
</gene>
<feature type="transmembrane region" description="Helical" evidence="1">
    <location>
        <begin position="61"/>
        <end position="78"/>
    </location>
</feature>
<sequence>MPSFNEMLQRMLSAQGQGRAAKTVEVFGWLILVESLVLFLAPETAAALLRLPALSEQAANYLRLVGLLVGGLGMLYIVSGRLNAQGFVFASLLDRPLVPPVMAALWLMNMIPWQLAVLFAIQDFGSFLWTLSAWKREAAASI</sequence>
<proteinExistence type="predicted"/>
<dbReference type="RefSeq" id="WP_184333895.1">
    <property type="nucleotide sequence ID" value="NZ_JACHHZ010000004.1"/>
</dbReference>
<evidence type="ECO:0000313" key="3">
    <source>
        <dbReference type="Proteomes" id="UP000588068"/>
    </source>
</evidence>